<dbReference type="Proteomes" id="UP000000763">
    <property type="component" value="Chromosome 10"/>
</dbReference>
<organism evidence="1 2">
    <name type="scientific">Oryza sativa subsp. japonica</name>
    <name type="common">Rice</name>
    <dbReference type="NCBI Taxonomy" id="39947"/>
    <lineage>
        <taxon>Eukaryota</taxon>
        <taxon>Viridiplantae</taxon>
        <taxon>Streptophyta</taxon>
        <taxon>Embryophyta</taxon>
        <taxon>Tracheophyta</taxon>
        <taxon>Spermatophyta</taxon>
        <taxon>Magnoliopsida</taxon>
        <taxon>Liliopsida</taxon>
        <taxon>Poales</taxon>
        <taxon>Poaceae</taxon>
        <taxon>BOP clade</taxon>
        <taxon>Oryzoideae</taxon>
        <taxon>Oryzeae</taxon>
        <taxon>Oryzinae</taxon>
        <taxon>Oryza</taxon>
        <taxon>Oryza sativa</taxon>
    </lineage>
</organism>
<sequence length="170" mass="18084">MLGWLGGQEQAAASDGGREQAAASDGGQARAAADSCWERAAAAAAADGGGRRATAVRRGSGAGGLPICLDWVARTTYFRTFYSMYKRHLCERLCHRGRGLQGHQHASTSTAIAPAAAVLPPSGKDLKNLDADFVKQATLFDLIVVKPPFYLSTRPSFSKDFKVVAFTSFF</sequence>
<proteinExistence type="predicted"/>
<dbReference type="AlphaFoldDB" id="Q9AUP5"/>
<reference evidence="2" key="1">
    <citation type="journal article" date="2005" name="Nature">
        <title>The map-based sequence of the rice genome.</title>
        <authorList>
            <consortium name="International rice genome sequencing project (IRGSP)"/>
            <person name="Matsumoto T."/>
            <person name="Wu J."/>
            <person name="Kanamori H."/>
            <person name="Katayose Y."/>
            <person name="Fujisawa M."/>
            <person name="Namiki N."/>
            <person name="Mizuno H."/>
            <person name="Yamamoto K."/>
            <person name="Antonio B.A."/>
            <person name="Baba T."/>
            <person name="Sakata K."/>
            <person name="Nagamura Y."/>
            <person name="Aoki H."/>
            <person name="Arikawa K."/>
            <person name="Arita K."/>
            <person name="Bito T."/>
            <person name="Chiden Y."/>
            <person name="Fujitsuka N."/>
            <person name="Fukunaka R."/>
            <person name="Hamada M."/>
            <person name="Harada C."/>
            <person name="Hayashi A."/>
            <person name="Hijishita S."/>
            <person name="Honda M."/>
            <person name="Hosokawa S."/>
            <person name="Ichikawa Y."/>
            <person name="Idonuma A."/>
            <person name="Iijima M."/>
            <person name="Ikeda M."/>
            <person name="Ikeno M."/>
            <person name="Ito K."/>
            <person name="Ito S."/>
            <person name="Ito T."/>
            <person name="Ito Y."/>
            <person name="Ito Y."/>
            <person name="Iwabuchi A."/>
            <person name="Kamiya K."/>
            <person name="Karasawa W."/>
            <person name="Kurita K."/>
            <person name="Katagiri S."/>
            <person name="Kikuta A."/>
            <person name="Kobayashi H."/>
            <person name="Kobayashi N."/>
            <person name="Machita K."/>
            <person name="Maehara T."/>
            <person name="Masukawa M."/>
            <person name="Mizubayashi T."/>
            <person name="Mukai Y."/>
            <person name="Nagasaki H."/>
            <person name="Nagata Y."/>
            <person name="Naito S."/>
            <person name="Nakashima M."/>
            <person name="Nakama Y."/>
            <person name="Nakamichi Y."/>
            <person name="Nakamura M."/>
            <person name="Meguro A."/>
            <person name="Negishi M."/>
            <person name="Ohta I."/>
            <person name="Ohta T."/>
            <person name="Okamoto M."/>
            <person name="Ono N."/>
            <person name="Saji S."/>
            <person name="Sakaguchi M."/>
            <person name="Sakai K."/>
            <person name="Shibata M."/>
            <person name="Shimokawa T."/>
            <person name="Song J."/>
            <person name="Takazaki Y."/>
            <person name="Terasawa K."/>
            <person name="Tsugane M."/>
            <person name="Tsuji K."/>
            <person name="Ueda S."/>
            <person name="Waki K."/>
            <person name="Yamagata H."/>
            <person name="Yamamoto M."/>
            <person name="Yamamoto S."/>
            <person name="Yamane H."/>
            <person name="Yoshiki S."/>
            <person name="Yoshihara R."/>
            <person name="Yukawa K."/>
            <person name="Zhong H."/>
            <person name="Yano M."/>
            <person name="Yuan Q."/>
            <person name="Ouyang S."/>
            <person name="Liu J."/>
            <person name="Jones K.M."/>
            <person name="Gansberger K."/>
            <person name="Moffat K."/>
            <person name="Hill J."/>
            <person name="Bera J."/>
            <person name="Fadrosh D."/>
            <person name="Jin S."/>
            <person name="Johri S."/>
            <person name="Kim M."/>
            <person name="Overton L."/>
            <person name="Reardon M."/>
            <person name="Tsitrin T."/>
            <person name="Vuong H."/>
            <person name="Weaver B."/>
            <person name="Ciecko A."/>
            <person name="Tallon L."/>
            <person name="Jackson J."/>
            <person name="Pai G."/>
            <person name="Aken S.V."/>
            <person name="Utterback T."/>
            <person name="Reidmuller S."/>
            <person name="Feldblyum T."/>
            <person name="Hsiao J."/>
            <person name="Zismann V."/>
            <person name="Iobst S."/>
            <person name="de Vazeille A.R."/>
            <person name="Buell C.R."/>
            <person name="Ying K."/>
            <person name="Li Y."/>
            <person name="Lu T."/>
            <person name="Huang Y."/>
            <person name="Zhao Q."/>
            <person name="Feng Q."/>
            <person name="Zhang L."/>
            <person name="Zhu J."/>
            <person name="Weng Q."/>
            <person name="Mu J."/>
            <person name="Lu Y."/>
            <person name="Fan D."/>
            <person name="Liu Y."/>
            <person name="Guan J."/>
            <person name="Zhang Y."/>
            <person name="Yu S."/>
            <person name="Liu X."/>
            <person name="Zhang Y."/>
            <person name="Hong G."/>
            <person name="Han B."/>
            <person name="Choisne N."/>
            <person name="Demange N."/>
            <person name="Orjeda G."/>
            <person name="Samain S."/>
            <person name="Cattolico L."/>
            <person name="Pelletier E."/>
            <person name="Couloux A."/>
            <person name="Segurens B."/>
            <person name="Wincker P."/>
            <person name="D'Hont A."/>
            <person name="Scarpelli C."/>
            <person name="Weissenbach J."/>
            <person name="Salanoubat M."/>
            <person name="Quetier F."/>
            <person name="Yu Y."/>
            <person name="Kim H.R."/>
            <person name="Rambo T."/>
            <person name="Currie J."/>
            <person name="Collura K."/>
            <person name="Luo M."/>
            <person name="Yang T."/>
            <person name="Ammiraju J.S.S."/>
            <person name="Engler F."/>
            <person name="Soderlund C."/>
            <person name="Wing R.A."/>
            <person name="Palmer L.E."/>
            <person name="de la Bastide M."/>
            <person name="Spiegel L."/>
            <person name="Nascimento L."/>
            <person name="Zutavern T."/>
            <person name="O'Shaughnessy A."/>
            <person name="Dike S."/>
            <person name="Dedhia N."/>
            <person name="Preston R."/>
            <person name="Balija V."/>
            <person name="McCombie W.R."/>
            <person name="Chow T."/>
            <person name="Chen H."/>
            <person name="Chung M."/>
            <person name="Chen C."/>
            <person name="Shaw J."/>
            <person name="Wu H."/>
            <person name="Hsiao K."/>
            <person name="Chao Y."/>
            <person name="Chu M."/>
            <person name="Cheng C."/>
            <person name="Hour A."/>
            <person name="Lee P."/>
            <person name="Lin S."/>
            <person name="Lin Y."/>
            <person name="Liou J."/>
            <person name="Liu S."/>
            <person name="Hsing Y."/>
            <person name="Raghuvanshi S."/>
            <person name="Mohanty A."/>
            <person name="Bharti A.K."/>
            <person name="Gaur A."/>
            <person name="Gupta V."/>
            <person name="Kumar D."/>
            <person name="Ravi V."/>
            <person name="Vij S."/>
            <person name="Kapur A."/>
            <person name="Khurana P."/>
            <person name="Khurana P."/>
            <person name="Khurana J.P."/>
            <person name="Tyagi A.K."/>
            <person name="Gaikwad K."/>
            <person name="Singh A."/>
            <person name="Dalal V."/>
            <person name="Srivastava S."/>
            <person name="Dixit A."/>
            <person name="Pal A.K."/>
            <person name="Ghazi I.A."/>
            <person name="Yadav M."/>
            <person name="Pandit A."/>
            <person name="Bhargava A."/>
            <person name="Sureshbabu K."/>
            <person name="Batra K."/>
            <person name="Sharma T.R."/>
            <person name="Mohapatra T."/>
            <person name="Singh N.K."/>
            <person name="Messing J."/>
            <person name="Nelson A.B."/>
            <person name="Fuks G."/>
            <person name="Kavchok S."/>
            <person name="Keizer G."/>
            <person name="Linton E."/>
            <person name="Llaca V."/>
            <person name="Song R."/>
            <person name="Tanyolac B."/>
            <person name="Young S."/>
            <person name="Ho-Il K."/>
            <person name="Hahn J.H."/>
            <person name="Sangsakoo G."/>
            <person name="Vanavichit A."/>
            <person name="de Mattos Luiz.A.T."/>
            <person name="Zimmer P.D."/>
            <person name="Malone G."/>
            <person name="Dellagostin O."/>
            <person name="de Oliveira A.C."/>
            <person name="Bevan M."/>
            <person name="Bancroft I."/>
            <person name="Minx P."/>
            <person name="Cordum H."/>
            <person name="Wilson R."/>
            <person name="Cheng Z."/>
            <person name="Jin W."/>
            <person name="Jiang J."/>
            <person name="Leong S.A."/>
            <person name="Iwama H."/>
            <person name="Gojobori T."/>
            <person name="Itoh T."/>
            <person name="Niimura Y."/>
            <person name="Fujii Y."/>
            <person name="Habara T."/>
            <person name="Sakai H."/>
            <person name="Sato Y."/>
            <person name="Wilson G."/>
            <person name="Kumar K."/>
            <person name="McCouch S."/>
            <person name="Juretic N."/>
            <person name="Hoen D."/>
            <person name="Wright S."/>
            <person name="Bruskiewich R."/>
            <person name="Bureau T."/>
            <person name="Miyao A."/>
            <person name="Hirochika H."/>
            <person name="Nishikawa T."/>
            <person name="Kadowaki K."/>
            <person name="Sugiura M."/>
            <person name="Burr B."/>
            <person name="Sasaki T."/>
        </authorList>
    </citation>
    <scope>NUCLEOTIDE SEQUENCE [LARGE SCALE GENOMIC DNA]</scope>
    <source>
        <strain evidence="2">cv. Nipponbare</strain>
    </source>
</reference>
<evidence type="ECO:0000313" key="2">
    <source>
        <dbReference type="Proteomes" id="UP000000763"/>
    </source>
</evidence>
<dbReference type="EMBL" id="AC083945">
    <property type="protein sequence ID" value="AAK13131.1"/>
    <property type="molecule type" value="Genomic_DNA"/>
</dbReference>
<evidence type="ECO:0000313" key="1">
    <source>
        <dbReference type="EMBL" id="AAK13131.1"/>
    </source>
</evidence>
<accession>Q9AUP5</accession>
<protein>
    <submittedName>
        <fullName evidence="1">Uncharacterized protein</fullName>
    </submittedName>
</protein>
<reference evidence="2" key="2">
    <citation type="journal article" date="2008" name="Nucleic Acids Res.">
        <title>The rice annotation project database (RAP-DB): 2008 update.</title>
        <authorList>
            <consortium name="The rice annotation project (RAP)"/>
        </authorList>
    </citation>
    <scope>GENOME REANNOTATION</scope>
    <source>
        <strain evidence="2">cv. Nipponbare</strain>
    </source>
</reference>
<gene>
    <name evidence="1" type="primary">OSJNBa0058E19.6</name>
</gene>
<name>Q9AUP5_ORYSJ</name>